<name>A0A2T3XLB6_9BURK</name>
<dbReference type="Proteomes" id="UP000240638">
    <property type="component" value="Unassembled WGS sequence"/>
</dbReference>
<evidence type="ECO:0000313" key="2">
    <source>
        <dbReference type="EMBL" id="PTB17314.1"/>
    </source>
</evidence>
<feature type="region of interest" description="Disordered" evidence="1">
    <location>
        <begin position="49"/>
        <end position="71"/>
    </location>
</feature>
<gene>
    <name evidence="2" type="ORF">C9I57_28560</name>
</gene>
<organism evidence="2 3">
    <name type="scientific">Trinickia symbiotica</name>
    <dbReference type="NCBI Taxonomy" id="863227"/>
    <lineage>
        <taxon>Bacteria</taxon>
        <taxon>Pseudomonadati</taxon>
        <taxon>Pseudomonadota</taxon>
        <taxon>Betaproteobacteria</taxon>
        <taxon>Burkholderiales</taxon>
        <taxon>Burkholderiaceae</taxon>
        <taxon>Trinickia</taxon>
    </lineage>
</organism>
<protein>
    <submittedName>
        <fullName evidence="2">Uncharacterized protein</fullName>
    </submittedName>
</protein>
<evidence type="ECO:0000256" key="1">
    <source>
        <dbReference type="SAM" id="MobiDB-lite"/>
    </source>
</evidence>
<reference evidence="2 3" key="1">
    <citation type="submission" date="2018-03" db="EMBL/GenBank/DDBJ databases">
        <title>Whole genome analyses suggest that Burkholderia sensu lato contains two further novel genera in the rhizoxinica-symbiotica group Mycetohabitans gen. nov., and Trinickia gen. nov.: implications for the evolution of diazotrophy and nodulation in the Burkholderiaceae.</title>
        <authorList>
            <person name="Estrada De Los Santos P."/>
            <person name="Palmer M."/>
            <person name="Chavez-Ramirez B."/>
            <person name="Steenkamp E.T."/>
            <person name="Hirsch A.M."/>
            <person name="Manyaka P."/>
            <person name="Maluk M."/>
            <person name="Lafos M."/>
            <person name="Crook M."/>
            <person name="Gross E."/>
            <person name="Simon M.F."/>
            <person name="Bueno Dos Reis Junior F."/>
            <person name="Poole P.S."/>
            <person name="Venter S.N."/>
            <person name="James E.K."/>
        </authorList>
    </citation>
    <scope>NUCLEOTIDE SEQUENCE [LARGE SCALE GENOMIC DNA]</scope>
    <source>
        <strain evidence="2 3">JPY-366</strain>
    </source>
</reference>
<dbReference type="AlphaFoldDB" id="A0A2T3XLB6"/>
<sequence>MGWIRVDDAVSDSFDEVTLVSVEKIVLLLVCFFTHKSMFESVCLPSARADEGAPNGSFVRGPATANGSRLH</sequence>
<accession>A0A2T3XLB6</accession>
<proteinExistence type="predicted"/>
<evidence type="ECO:0000313" key="3">
    <source>
        <dbReference type="Proteomes" id="UP000240638"/>
    </source>
</evidence>
<comment type="caution">
    <text evidence="2">The sequence shown here is derived from an EMBL/GenBank/DDBJ whole genome shotgun (WGS) entry which is preliminary data.</text>
</comment>
<dbReference type="EMBL" id="PYUC01000020">
    <property type="protein sequence ID" value="PTB17314.1"/>
    <property type="molecule type" value="Genomic_DNA"/>
</dbReference>